<evidence type="ECO:0000313" key="2">
    <source>
        <dbReference type="Proteomes" id="UP001295684"/>
    </source>
</evidence>
<name>A0AAD1XM79_EUPCR</name>
<sequence>MFPNSDSKLHLNPFKIKANIKKVTQKLQAKAEPQEGAKSSDRERQASLMGGFTMLGDFLRDHFGFLSLRIQPSASWWSRSSNKLINVFII</sequence>
<gene>
    <name evidence="1" type="ORF">ECRASSUSDP1_LOCUS16693</name>
</gene>
<protein>
    <submittedName>
        <fullName evidence="1">Uncharacterized protein</fullName>
    </submittedName>
</protein>
<dbReference type="Proteomes" id="UP001295684">
    <property type="component" value="Unassembled WGS sequence"/>
</dbReference>
<evidence type="ECO:0000313" key="1">
    <source>
        <dbReference type="EMBL" id="CAI2375331.1"/>
    </source>
</evidence>
<proteinExistence type="predicted"/>
<dbReference type="AlphaFoldDB" id="A0AAD1XM79"/>
<organism evidence="1 2">
    <name type="scientific">Euplotes crassus</name>
    <dbReference type="NCBI Taxonomy" id="5936"/>
    <lineage>
        <taxon>Eukaryota</taxon>
        <taxon>Sar</taxon>
        <taxon>Alveolata</taxon>
        <taxon>Ciliophora</taxon>
        <taxon>Intramacronucleata</taxon>
        <taxon>Spirotrichea</taxon>
        <taxon>Hypotrichia</taxon>
        <taxon>Euplotida</taxon>
        <taxon>Euplotidae</taxon>
        <taxon>Moneuplotes</taxon>
    </lineage>
</organism>
<dbReference type="EMBL" id="CAMPGE010016796">
    <property type="protein sequence ID" value="CAI2375331.1"/>
    <property type="molecule type" value="Genomic_DNA"/>
</dbReference>
<accession>A0AAD1XM79</accession>
<reference evidence="1" key="1">
    <citation type="submission" date="2023-07" db="EMBL/GenBank/DDBJ databases">
        <authorList>
            <consortium name="AG Swart"/>
            <person name="Singh M."/>
            <person name="Singh A."/>
            <person name="Seah K."/>
            <person name="Emmerich C."/>
        </authorList>
    </citation>
    <scope>NUCLEOTIDE SEQUENCE</scope>
    <source>
        <strain evidence="1">DP1</strain>
    </source>
</reference>
<comment type="caution">
    <text evidence="1">The sequence shown here is derived from an EMBL/GenBank/DDBJ whole genome shotgun (WGS) entry which is preliminary data.</text>
</comment>
<keyword evidence="2" id="KW-1185">Reference proteome</keyword>